<evidence type="ECO:0000313" key="8">
    <source>
        <dbReference type="EMBL" id="EXI80577.1"/>
    </source>
</evidence>
<dbReference type="STRING" id="1454003.AW10_01720"/>
<dbReference type="PATRIC" id="fig|1454003.3.peg.1771"/>
<dbReference type="PRINTS" id="PR00260">
    <property type="entry name" value="CHEMTRNSDUCR"/>
</dbReference>
<feature type="domain" description="HAMP" evidence="7">
    <location>
        <begin position="232"/>
        <end position="273"/>
    </location>
</feature>
<dbReference type="GO" id="GO:0006935">
    <property type="term" value="P:chemotaxis"/>
    <property type="evidence" value="ECO:0007669"/>
    <property type="project" value="InterPro"/>
</dbReference>
<feature type="transmembrane region" description="Helical" evidence="5">
    <location>
        <begin position="197"/>
        <end position="216"/>
    </location>
</feature>
<dbReference type="SMART" id="SM00283">
    <property type="entry name" value="MA"/>
    <property type="match status" value="1"/>
</dbReference>
<dbReference type="CDD" id="cd11386">
    <property type="entry name" value="MCP_signal"/>
    <property type="match status" value="1"/>
</dbReference>
<keyword evidence="8" id="KW-0675">Receptor</keyword>
<comment type="subcellular location">
    <subcellularLocation>
        <location evidence="1">Membrane</location>
    </subcellularLocation>
</comment>
<comment type="similarity">
    <text evidence="3">Belongs to the methyl-accepting chemotaxis (MCP) protein family.</text>
</comment>
<dbReference type="PANTHER" id="PTHR32089">
    <property type="entry name" value="METHYL-ACCEPTING CHEMOTAXIS PROTEIN MCPB"/>
    <property type="match status" value="1"/>
</dbReference>
<gene>
    <name evidence="8" type="primary">trg</name>
    <name evidence="8" type="ORF">AW10_01720</name>
</gene>
<reference evidence="8 9" key="1">
    <citation type="submission" date="2014-02" db="EMBL/GenBank/DDBJ databases">
        <title>Expanding our view of genomic diversity in Candidatus Accumulibacter clades.</title>
        <authorList>
            <person name="Skennerton C.T."/>
            <person name="Barr J.J."/>
            <person name="Slater F.R."/>
            <person name="Bond P.L."/>
            <person name="Tyson G.W."/>
        </authorList>
    </citation>
    <scope>NUCLEOTIDE SEQUENCE [LARGE SCALE GENOMIC DNA]</scope>
    <source>
        <strain evidence="9">BA-92</strain>
    </source>
</reference>
<comment type="caution">
    <text evidence="8">The sequence shown here is derived from an EMBL/GenBank/DDBJ whole genome shotgun (WGS) entry which is preliminary data.</text>
</comment>
<evidence type="ECO:0000259" key="7">
    <source>
        <dbReference type="PROSITE" id="PS50885"/>
    </source>
</evidence>
<feature type="domain" description="Methyl-accepting transducer" evidence="6">
    <location>
        <begin position="278"/>
        <end position="514"/>
    </location>
</feature>
<evidence type="ECO:0000313" key="9">
    <source>
        <dbReference type="Proteomes" id="UP000021816"/>
    </source>
</evidence>
<keyword evidence="5" id="KW-0472">Membrane</keyword>
<dbReference type="Pfam" id="PF00015">
    <property type="entry name" value="MCPsignal"/>
    <property type="match status" value="1"/>
</dbReference>
<proteinExistence type="inferred from homology"/>
<keyword evidence="5" id="KW-0812">Transmembrane</keyword>
<keyword evidence="2 4" id="KW-0807">Transducer</keyword>
<dbReference type="EMBL" id="JEMX01000030">
    <property type="protein sequence ID" value="EXI80577.1"/>
    <property type="molecule type" value="Genomic_DNA"/>
</dbReference>
<name>A0A011PU77_9PROT</name>
<accession>A0A011PU77</accession>
<organism evidence="8 9">
    <name type="scientific">Candidatus Accumulibacter appositus</name>
    <dbReference type="NCBI Taxonomy" id="1454003"/>
    <lineage>
        <taxon>Bacteria</taxon>
        <taxon>Pseudomonadati</taxon>
        <taxon>Pseudomonadota</taxon>
        <taxon>Betaproteobacteria</taxon>
        <taxon>Candidatus Accumulibacter</taxon>
    </lineage>
</organism>
<dbReference type="SUPFAM" id="SSF58104">
    <property type="entry name" value="Methyl-accepting chemotaxis protein (MCP) signaling domain"/>
    <property type="match status" value="1"/>
</dbReference>
<dbReference type="InterPro" id="IPR003660">
    <property type="entry name" value="HAMP_dom"/>
</dbReference>
<evidence type="ECO:0000256" key="3">
    <source>
        <dbReference type="ARBA" id="ARBA00029447"/>
    </source>
</evidence>
<dbReference type="PANTHER" id="PTHR32089:SF112">
    <property type="entry name" value="LYSOZYME-LIKE PROTEIN-RELATED"/>
    <property type="match status" value="1"/>
</dbReference>
<dbReference type="GO" id="GO:0004888">
    <property type="term" value="F:transmembrane signaling receptor activity"/>
    <property type="evidence" value="ECO:0007669"/>
    <property type="project" value="InterPro"/>
</dbReference>
<dbReference type="PROSITE" id="PS50111">
    <property type="entry name" value="CHEMOTAXIS_TRANSDUC_2"/>
    <property type="match status" value="1"/>
</dbReference>
<keyword evidence="5" id="KW-1133">Transmembrane helix</keyword>
<evidence type="ECO:0000256" key="1">
    <source>
        <dbReference type="ARBA" id="ARBA00004370"/>
    </source>
</evidence>
<dbReference type="Gene3D" id="1.10.287.950">
    <property type="entry name" value="Methyl-accepting chemotaxis protein"/>
    <property type="match status" value="1"/>
</dbReference>
<dbReference type="InterPro" id="IPR004090">
    <property type="entry name" value="Chemotax_Me-accpt_rcpt"/>
</dbReference>
<evidence type="ECO:0000259" key="6">
    <source>
        <dbReference type="PROSITE" id="PS50111"/>
    </source>
</evidence>
<dbReference type="GO" id="GO:0016020">
    <property type="term" value="C:membrane"/>
    <property type="evidence" value="ECO:0007669"/>
    <property type="project" value="UniProtKB-SubCell"/>
</dbReference>
<dbReference type="PROSITE" id="PS50885">
    <property type="entry name" value="HAMP"/>
    <property type="match status" value="1"/>
</dbReference>
<evidence type="ECO:0000256" key="2">
    <source>
        <dbReference type="ARBA" id="ARBA00023224"/>
    </source>
</evidence>
<dbReference type="Proteomes" id="UP000021816">
    <property type="component" value="Unassembled WGS sequence"/>
</dbReference>
<protein>
    <submittedName>
        <fullName evidence="8">Ribose and galactose chemoreceptor protein</fullName>
    </submittedName>
</protein>
<dbReference type="AlphaFoldDB" id="A0A011PU77"/>
<dbReference type="FunFam" id="1.10.287.950:FF:000001">
    <property type="entry name" value="Methyl-accepting chemotaxis sensory transducer"/>
    <property type="match status" value="1"/>
</dbReference>
<evidence type="ECO:0000256" key="5">
    <source>
        <dbReference type="SAM" id="Phobius"/>
    </source>
</evidence>
<dbReference type="InterPro" id="IPR004089">
    <property type="entry name" value="MCPsignal_dom"/>
</dbReference>
<sequence>MYKLSTKAKLLLLAVVTAVLLAALGGTGIYSMRHMSGEIQDDLDAAKIERTALIAIEGAHAHFKTQVQEWKNILIRGGDTAAFDKYLAQFAAEEKEVQALLTSAMAAMKERAIATSDIEQLLADHREMGGKYREALKFYFPEDKAAAQAVDRLVKGMDRATGAGMEKIVAHVEQLSAERMAAQSVSAQASYEKARNAFAGLVLFGLLLAGTLSFIIQRDIMRLLGGEPAYAAQVTCRIASGDLTDKVPTSAGDEGSLLAAVRQMQSSLSDVIRQIRDAAKRLADDAARMSAASEGVSQGSNQQNEAAASMAAAVEELTASIRQVSSSADDARRMAAEAGTLSRDGAVVVKGAILEINKIAHTFKHSSQLIVGVGEQSEEISVIVKVIKEIADQTNLLALNAAIEAARAGEQGRGFAVVADEVRKLAERTTAATQKVAGMIEAIQHGAQGAIQGMSEGGVQLDEGVRMAAKAGESMTHIEAGSQSVLGAISEISSALQEQSATSNLLAGNVEKIAQMSDENAVAVNGVNVAAKHLESLSVTLNALVGRFRV</sequence>
<evidence type="ECO:0000256" key="4">
    <source>
        <dbReference type="PROSITE-ProRule" id="PRU00284"/>
    </source>
</evidence>
<dbReference type="GO" id="GO:0007165">
    <property type="term" value="P:signal transduction"/>
    <property type="evidence" value="ECO:0007669"/>
    <property type="project" value="UniProtKB-KW"/>
</dbReference>